<dbReference type="EMBL" id="VFML01000001">
    <property type="protein sequence ID" value="TQJ04475.1"/>
    <property type="molecule type" value="Genomic_DNA"/>
</dbReference>
<evidence type="ECO:0008006" key="4">
    <source>
        <dbReference type="Google" id="ProtNLM"/>
    </source>
</evidence>
<keyword evidence="3" id="KW-1185">Reference proteome</keyword>
<dbReference type="RefSeq" id="WP_142000149.1">
    <property type="nucleotide sequence ID" value="NZ_VFML01000001.1"/>
</dbReference>
<name>A0A542DNB7_AMYCI</name>
<proteinExistence type="predicted"/>
<feature type="region of interest" description="Disordered" evidence="1">
    <location>
        <begin position="21"/>
        <end position="69"/>
    </location>
</feature>
<protein>
    <recommendedName>
        <fullName evidence="4">Small secreted protein</fullName>
    </recommendedName>
</protein>
<dbReference type="Proteomes" id="UP000320876">
    <property type="component" value="Unassembled WGS sequence"/>
</dbReference>
<reference evidence="2 3" key="1">
    <citation type="submission" date="2019-06" db="EMBL/GenBank/DDBJ databases">
        <title>Sequencing the genomes of 1000 actinobacteria strains.</title>
        <authorList>
            <person name="Klenk H.-P."/>
        </authorList>
    </citation>
    <scope>NUCLEOTIDE SEQUENCE [LARGE SCALE GENOMIC DNA]</scope>
    <source>
        <strain evidence="2 3">DSM 45679</strain>
    </source>
</reference>
<evidence type="ECO:0000256" key="1">
    <source>
        <dbReference type="SAM" id="MobiDB-lite"/>
    </source>
</evidence>
<feature type="compositionally biased region" description="Polar residues" evidence="1">
    <location>
        <begin position="32"/>
        <end position="44"/>
    </location>
</feature>
<accession>A0A542DNB7</accession>
<evidence type="ECO:0000313" key="2">
    <source>
        <dbReference type="EMBL" id="TQJ04475.1"/>
    </source>
</evidence>
<evidence type="ECO:0000313" key="3">
    <source>
        <dbReference type="Proteomes" id="UP000320876"/>
    </source>
</evidence>
<dbReference type="AlphaFoldDB" id="A0A542DNB7"/>
<sequence>MRYRVGSLAACLAILLTGCSDDEITEPPTGTPAPSETSGPSTSAPDGPASGRTPSGGATPENETDAADEANVAWMNDFCGALTEFATLSGAQAPDIAPGDIAAAKRTFSDMLGRFDGALGTAVTKLGALPPSPVPEGDTKKQELLDRLGPVRQQISDARSKLDAARGDDQQALIEAVGSVQEASTALAEIGNPLGLVDGIPALRDAGRHAPNCADLQK</sequence>
<dbReference type="PROSITE" id="PS51257">
    <property type="entry name" value="PROKAR_LIPOPROTEIN"/>
    <property type="match status" value="1"/>
</dbReference>
<gene>
    <name evidence="2" type="ORF">FB471_4271</name>
</gene>
<comment type="caution">
    <text evidence="2">The sequence shown here is derived from an EMBL/GenBank/DDBJ whole genome shotgun (WGS) entry which is preliminary data.</text>
</comment>
<organism evidence="2 3">
    <name type="scientific">Amycolatopsis cihanbeyliensis</name>
    <dbReference type="NCBI Taxonomy" id="1128664"/>
    <lineage>
        <taxon>Bacteria</taxon>
        <taxon>Bacillati</taxon>
        <taxon>Actinomycetota</taxon>
        <taxon>Actinomycetes</taxon>
        <taxon>Pseudonocardiales</taxon>
        <taxon>Pseudonocardiaceae</taxon>
        <taxon>Amycolatopsis</taxon>
    </lineage>
</organism>
<dbReference type="CDD" id="cd13120">
    <property type="entry name" value="BF2867_like_N"/>
    <property type="match status" value="1"/>
</dbReference>
<dbReference type="OrthoDB" id="3635711at2"/>